<dbReference type="EMBL" id="CP001618">
    <property type="protein sequence ID" value="ACQ79700.1"/>
    <property type="molecule type" value="Genomic_DNA"/>
</dbReference>
<dbReference type="Proteomes" id="UP000007962">
    <property type="component" value="Chromosome"/>
</dbReference>
<keyword evidence="1" id="KW-0812">Transmembrane</keyword>
<reference evidence="3 4" key="1">
    <citation type="journal article" date="2009" name="Stand. Genomic Sci.">
        <title>Complete genome sequence of Beutenbergia cavernae type strain (HKI 0122).</title>
        <authorList>
            <person name="Land M."/>
            <person name="Pukall R."/>
            <person name="Abt B."/>
            <person name="Goker M."/>
            <person name="Rohde M."/>
            <person name="Glavina Del Rio T."/>
            <person name="Tice H."/>
            <person name="Copeland A."/>
            <person name="Cheng J.F."/>
            <person name="Lucas S."/>
            <person name="Chen F."/>
            <person name="Nolan M."/>
            <person name="Bruce D."/>
            <person name="Goodwin L."/>
            <person name="Pitluck S."/>
            <person name="Ivanova N."/>
            <person name="Mavromatis K."/>
            <person name="Ovchinnikova G."/>
            <person name="Pati A."/>
            <person name="Chen A."/>
            <person name="Palaniappan K."/>
            <person name="Hauser L."/>
            <person name="Chang Y.J."/>
            <person name="Jefferies C.C."/>
            <person name="Saunders E."/>
            <person name="Brettin T."/>
            <person name="Detter J.C."/>
            <person name="Han C."/>
            <person name="Chain P."/>
            <person name="Bristow J."/>
            <person name="Eisen J.A."/>
            <person name="Markowitz V."/>
            <person name="Hugenholtz P."/>
            <person name="Kyrpides N.C."/>
            <person name="Klenk H.P."/>
            <person name="Lapidus A."/>
        </authorList>
    </citation>
    <scope>NUCLEOTIDE SEQUENCE [LARGE SCALE GENOMIC DNA]</scope>
    <source>
        <strain evidence="4">ATCC BAA-8 / DSM 12333 / NBRC 16432</strain>
    </source>
</reference>
<organism evidence="3 4">
    <name type="scientific">Beutenbergia cavernae (strain ATCC BAA-8 / DSM 12333 / CCUG 43141 / JCM 11478 / NBRC 16432 / NCIMB 13614 / HKI 0122)</name>
    <dbReference type="NCBI Taxonomy" id="471853"/>
    <lineage>
        <taxon>Bacteria</taxon>
        <taxon>Bacillati</taxon>
        <taxon>Actinomycetota</taxon>
        <taxon>Actinomycetes</taxon>
        <taxon>Micrococcales</taxon>
        <taxon>Beutenbergiaceae</taxon>
        <taxon>Beutenbergia</taxon>
    </lineage>
</organism>
<gene>
    <name evidence="3" type="ordered locus">Bcav_1442</name>
</gene>
<dbReference type="AlphaFoldDB" id="C5C2L4"/>
<dbReference type="STRING" id="471853.Bcav_1442"/>
<feature type="transmembrane region" description="Helical" evidence="1">
    <location>
        <begin position="92"/>
        <end position="112"/>
    </location>
</feature>
<dbReference type="HOGENOM" id="CLU_789081_0_0_11"/>
<sequence>MSVVTREPGWYPDPEGERQVRFWDGDAWTEYVQPFAPEAPEVHGAGTAAADYPYLSATPAEPGTGAYPVATWADAPVRTAPAQVPGRGRGGLYLGIAVAVVVALVIVGATLLTRGNGPGPGPGPTGGLQQGTPVVVGTPASDTLATGSTWEATLTIPEDGAYLVDLAAQSGGDLVLEIVDDAGDVAWRSDDRGRELVELMGGASLDPGGIAELTAGEHLVRITEYDGLEQGFDLRVDPADATALTPGLPGTLDVPAGSFAVAVLPLDALSALTVDVRTVGGSGDDPRMVLLLPPDGDVVDIDDRTAEQQEEVGGAEYDPYLETDAGPGNLYVLVGEYQGTDVVVEVTVTLG</sequence>
<dbReference type="eggNOG" id="ENOG50341ZD">
    <property type="taxonomic scope" value="Bacteria"/>
</dbReference>
<dbReference type="Pfam" id="PF10708">
    <property type="entry name" value="DUF2510"/>
    <property type="match status" value="1"/>
</dbReference>
<keyword evidence="1" id="KW-1133">Transmembrane helix</keyword>
<protein>
    <recommendedName>
        <fullName evidence="2">DUF2510 domain-containing protein</fullName>
    </recommendedName>
</protein>
<evidence type="ECO:0000256" key="1">
    <source>
        <dbReference type="SAM" id="Phobius"/>
    </source>
</evidence>
<evidence type="ECO:0000313" key="4">
    <source>
        <dbReference type="Proteomes" id="UP000007962"/>
    </source>
</evidence>
<dbReference type="InterPro" id="IPR018929">
    <property type="entry name" value="DUF2510"/>
</dbReference>
<keyword evidence="4" id="KW-1185">Reference proteome</keyword>
<evidence type="ECO:0000259" key="2">
    <source>
        <dbReference type="Pfam" id="PF10708"/>
    </source>
</evidence>
<feature type="domain" description="DUF2510" evidence="2">
    <location>
        <begin position="8"/>
        <end position="40"/>
    </location>
</feature>
<accession>C5C2L4</accession>
<dbReference type="KEGG" id="bcv:Bcav_1442"/>
<name>C5C2L4_BEUC1</name>
<evidence type="ECO:0000313" key="3">
    <source>
        <dbReference type="EMBL" id="ACQ79700.1"/>
    </source>
</evidence>
<dbReference type="OrthoDB" id="5065474at2"/>
<keyword evidence="1" id="KW-0472">Membrane</keyword>
<proteinExistence type="predicted"/>